<sequence length="403" mass="44289">MDVIRSLSSREVTPITTVDMHTCGEPTRIVIAGYPSLSGTLLEQRTQARAHHDHIRKRLLLEPRGHFDMYGAILRQETELTYGGFADIGVLFVTNNEYSTMCGHATIALGRFLVDTHDLDVFPARESLQFDSTSRTILLRLHAPCGLLEVTVPTSQDGQRSDASRPVSFKSIPCFTTALDLRVNLNLENRWPELASRISIVADFAYGGAFFCLVSAAELGFSQGLTNFNFEAMNEATRRLKAAVNSDPDLAYLFQHPESNDLSFLYSVIVVDKRLGLAIGNSKGAETGLCFFSDQEVDRSPTGSGVSARLAAAYARGDLRENEPWTYHSLVSLHNDKSSAFVGRVLGRDNVSDSGRFPAVRTQVEGRAFYTGYHTFVLESPDPLGDGGFIMKDFADSAVPKSS</sequence>
<comment type="similarity">
    <text evidence="2">Belongs to the proline racemase family.</text>
</comment>
<protein>
    <recommendedName>
        <fullName evidence="3">trans-L-3-hydroxyproline dehydratase</fullName>
        <ecNumber evidence="3">4.2.1.77</ecNumber>
    </recommendedName>
</protein>
<dbReference type="PANTHER" id="PTHR33442:SF1">
    <property type="entry name" value="TRANS-3-HYDROXY-L-PROLINE DEHYDRATASE"/>
    <property type="match status" value="1"/>
</dbReference>
<organism evidence="4 5">
    <name type="scientific">Lithohypha guttulata</name>
    <dbReference type="NCBI Taxonomy" id="1690604"/>
    <lineage>
        <taxon>Eukaryota</taxon>
        <taxon>Fungi</taxon>
        <taxon>Dikarya</taxon>
        <taxon>Ascomycota</taxon>
        <taxon>Pezizomycotina</taxon>
        <taxon>Eurotiomycetes</taxon>
        <taxon>Chaetothyriomycetidae</taxon>
        <taxon>Chaetothyriales</taxon>
        <taxon>Trichomeriaceae</taxon>
        <taxon>Lithohypha</taxon>
    </lineage>
</organism>
<dbReference type="PIRSF" id="PIRSF029792">
    <property type="entry name" value="Pro_racemase"/>
    <property type="match status" value="1"/>
</dbReference>
<evidence type="ECO:0000256" key="2">
    <source>
        <dbReference type="ARBA" id="ARBA00007529"/>
    </source>
</evidence>
<dbReference type="EC" id="4.2.1.77" evidence="3"/>
<evidence type="ECO:0000256" key="1">
    <source>
        <dbReference type="ARBA" id="ARBA00001148"/>
    </source>
</evidence>
<name>A0AAN7T2G7_9EURO</name>
<dbReference type="AlphaFoldDB" id="A0AAN7T2G7"/>
<gene>
    <name evidence="4" type="ORF">LTR05_002605</name>
</gene>
<reference evidence="4 5" key="1">
    <citation type="submission" date="2023-08" db="EMBL/GenBank/DDBJ databases">
        <title>Black Yeasts Isolated from many extreme environments.</title>
        <authorList>
            <person name="Coleine C."/>
            <person name="Stajich J.E."/>
            <person name="Selbmann L."/>
        </authorList>
    </citation>
    <scope>NUCLEOTIDE SEQUENCE [LARGE SCALE GENOMIC DNA]</scope>
    <source>
        <strain evidence="4 5">CCFEE 5910</strain>
    </source>
</reference>
<accession>A0AAN7T2G7</accession>
<dbReference type="Gene3D" id="3.10.310.10">
    <property type="entry name" value="Diaminopimelate Epimerase, Chain A, domain 1"/>
    <property type="match status" value="2"/>
</dbReference>
<dbReference type="SUPFAM" id="SSF54506">
    <property type="entry name" value="Diaminopimelate epimerase-like"/>
    <property type="match status" value="1"/>
</dbReference>
<proteinExistence type="inferred from homology"/>
<dbReference type="InterPro" id="IPR008794">
    <property type="entry name" value="Pro_racemase_fam"/>
</dbReference>
<dbReference type="GO" id="GO:0050346">
    <property type="term" value="F:trans-L-3-hydroxyproline dehydratase activity"/>
    <property type="evidence" value="ECO:0007669"/>
    <property type="project" value="UniProtKB-EC"/>
</dbReference>
<evidence type="ECO:0000313" key="5">
    <source>
        <dbReference type="Proteomes" id="UP001309876"/>
    </source>
</evidence>
<dbReference type="PANTHER" id="PTHR33442">
    <property type="entry name" value="TRANS-3-HYDROXY-L-PROLINE DEHYDRATASE"/>
    <property type="match status" value="1"/>
</dbReference>
<evidence type="ECO:0000313" key="4">
    <source>
        <dbReference type="EMBL" id="KAK5088387.1"/>
    </source>
</evidence>
<comment type="catalytic activity">
    <reaction evidence="1">
        <text>trans-3-hydroxy-L-proline = 1-pyrroline-2-carboxylate + H2O</text>
        <dbReference type="Rhea" id="RHEA:10320"/>
        <dbReference type="ChEBI" id="CHEBI:15377"/>
        <dbReference type="ChEBI" id="CHEBI:39785"/>
        <dbReference type="ChEBI" id="CHEBI:57938"/>
        <dbReference type="EC" id="4.2.1.77"/>
    </reaction>
</comment>
<dbReference type="SFLD" id="SFLDS00028">
    <property type="entry name" value="Proline_Racemase"/>
    <property type="match status" value="1"/>
</dbReference>
<keyword evidence="5" id="KW-1185">Reference proteome</keyword>
<dbReference type="Pfam" id="PF05544">
    <property type="entry name" value="Pro_racemase"/>
    <property type="match status" value="1"/>
</dbReference>
<evidence type="ECO:0000256" key="3">
    <source>
        <dbReference type="ARBA" id="ARBA00013105"/>
    </source>
</evidence>
<comment type="caution">
    <text evidence="4">The sequence shown here is derived from an EMBL/GenBank/DDBJ whole genome shotgun (WGS) entry which is preliminary data.</text>
</comment>
<dbReference type="EMBL" id="JAVRRJ010000002">
    <property type="protein sequence ID" value="KAK5088387.1"/>
    <property type="molecule type" value="Genomic_DNA"/>
</dbReference>
<dbReference type="Proteomes" id="UP001309876">
    <property type="component" value="Unassembled WGS sequence"/>
</dbReference>